<evidence type="ECO:0000313" key="5">
    <source>
        <dbReference type="EMBL" id="SHM24217.1"/>
    </source>
</evidence>
<dbReference type="Pfam" id="PF00593">
    <property type="entry name" value="TonB_dep_Rec_b-barrel"/>
    <property type="match status" value="1"/>
</dbReference>
<evidence type="ECO:0000256" key="1">
    <source>
        <dbReference type="ARBA" id="ARBA00004442"/>
    </source>
</evidence>
<evidence type="ECO:0000259" key="4">
    <source>
        <dbReference type="Pfam" id="PF00593"/>
    </source>
</evidence>
<dbReference type="AlphaFoldDB" id="A0A1M7H801"/>
<proteinExistence type="predicted"/>
<feature type="domain" description="TonB-dependent receptor-like beta-barrel" evidence="4">
    <location>
        <begin position="2"/>
        <end position="114"/>
    </location>
</feature>
<dbReference type="InterPro" id="IPR000531">
    <property type="entry name" value="Beta-barrel_TonB"/>
</dbReference>
<evidence type="ECO:0000256" key="2">
    <source>
        <dbReference type="ARBA" id="ARBA00023136"/>
    </source>
</evidence>
<evidence type="ECO:0000256" key="3">
    <source>
        <dbReference type="ARBA" id="ARBA00023237"/>
    </source>
</evidence>
<gene>
    <name evidence="5" type="ORF">SAMN05878281_0004</name>
</gene>
<keyword evidence="3" id="KW-0998">Cell outer membrane</keyword>
<dbReference type="Gene3D" id="2.40.170.20">
    <property type="entry name" value="TonB-dependent receptor, beta-barrel domain"/>
    <property type="match status" value="1"/>
</dbReference>
<protein>
    <submittedName>
        <fullName evidence="5">TonB dependent receptor</fullName>
    </submittedName>
</protein>
<keyword evidence="5" id="KW-0675">Receptor</keyword>
<dbReference type="RefSeq" id="WP_231919771.1">
    <property type="nucleotide sequence ID" value="NZ_LT670848.1"/>
</dbReference>
<dbReference type="GO" id="GO:0009279">
    <property type="term" value="C:cell outer membrane"/>
    <property type="evidence" value="ECO:0007669"/>
    <property type="project" value="UniProtKB-SubCell"/>
</dbReference>
<keyword evidence="6" id="KW-1185">Reference proteome</keyword>
<dbReference type="EMBL" id="LT670848">
    <property type="protein sequence ID" value="SHM24217.1"/>
    <property type="molecule type" value="Genomic_DNA"/>
</dbReference>
<accession>A0A1M7H801</accession>
<dbReference type="STRING" id="143223.SAMN05878281_0004"/>
<evidence type="ECO:0000313" key="6">
    <source>
        <dbReference type="Proteomes" id="UP000190235"/>
    </source>
</evidence>
<name>A0A1M7H801_9FLAO</name>
<reference evidence="6" key="1">
    <citation type="submission" date="2016-11" db="EMBL/GenBank/DDBJ databases">
        <authorList>
            <person name="Varghese N."/>
            <person name="Submissions S."/>
        </authorList>
    </citation>
    <scope>NUCLEOTIDE SEQUENCE [LARGE SCALE GENOMIC DNA]</scope>
    <source>
        <strain evidence="6">ACAM 48</strain>
    </source>
</reference>
<dbReference type="SUPFAM" id="SSF56935">
    <property type="entry name" value="Porins"/>
    <property type="match status" value="1"/>
</dbReference>
<keyword evidence="2" id="KW-0472">Membrane</keyword>
<comment type="subcellular location">
    <subcellularLocation>
        <location evidence="1">Cell outer membrane</location>
    </subcellularLocation>
</comment>
<organism evidence="5 6">
    <name type="scientific">Salegentibacter salegens</name>
    <dbReference type="NCBI Taxonomy" id="143223"/>
    <lineage>
        <taxon>Bacteria</taxon>
        <taxon>Pseudomonadati</taxon>
        <taxon>Bacteroidota</taxon>
        <taxon>Flavobacteriia</taxon>
        <taxon>Flavobacteriales</taxon>
        <taxon>Flavobacteriaceae</taxon>
        <taxon>Salegentibacter</taxon>
    </lineage>
</organism>
<sequence length="139" mass="16156">MVTANLRADASSRFADENKWGYFPSMSAGWMISEEEFAQDLDWLSELKLRASWGQLGNQEIPNFAYLTLYRRDADRYLINRYGNPDLKWETTTQTNVGLDFGIMANRLFGSMDYLKSKLLISYYPFPCHNLLVMFLPLS</sequence>
<dbReference type="Proteomes" id="UP000190235">
    <property type="component" value="Chromosome I"/>
</dbReference>
<dbReference type="InterPro" id="IPR036942">
    <property type="entry name" value="Beta-barrel_TonB_sf"/>
</dbReference>